<dbReference type="Gene3D" id="3.40.80.10">
    <property type="entry name" value="Peptidoglycan recognition protein-like"/>
    <property type="match status" value="1"/>
</dbReference>
<dbReference type="GO" id="GO:0008270">
    <property type="term" value="F:zinc ion binding"/>
    <property type="evidence" value="ECO:0007669"/>
    <property type="project" value="InterPro"/>
</dbReference>
<feature type="region of interest" description="Disordered" evidence="3">
    <location>
        <begin position="177"/>
        <end position="202"/>
    </location>
</feature>
<feature type="region of interest" description="Disordered" evidence="3">
    <location>
        <begin position="123"/>
        <end position="145"/>
    </location>
</feature>
<evidence type="ECO:0000256" key="4">
    <source>
        <dbReference type="SAM" id="SignalP"/>
    </source>
</evidence>
<dbReference type="PANTHER" id="PTHR11022">
    <property type="entry name" value="PEPTIDOGLYCAN RECOGNITION PROTEIN"/>
    <property type="match status" value="1"/>
</dbReference>
<comment type="caution">
    <text evidence="6">The sequence shown here is derived from an EMBL/GenBank/DDBJ whole genome shotgun (WGS) entry which is preliminary data.</text>
</comment>
<dbReference type="CDD" id="cd06583">
    <property type="entry name" value="PGRP"/>
    <property type="match status" value="1"/>
</dbReference>
<dbReference type="InterPro" id="IPR015510">
    <property type="entry name" value="PGRP"/>
</dbReference>
<dbReference type="InterPro" id="IPR036505">
    <property type="entry name" value="Amidase/PGRP_sf"/>
</dbReference>
<feature type="signal peptide" evidence="4">
    <location>
        <begin position="1"/>
        <end position="29"/>
    </location>
</feature>
<dbReference type="InterPro" id="IPR028994">
    <property type="entry name" value="Integrin_alpha_N"/>
</dbReference>
<comment type="similarity">
    <text evidence="1">Belongs to the N-acetylmuramoyl-L-alanine amidase 2 family.</text>
</comment>
<dbReference type="Proteomes" id="UP000321793">
    <property type="component" value="Unassembled WGS sequence"/>
</dbReference>
<gene>
    <name evidence="6" type="ORF">KLO01_03470</name>
</gene>
<organism evidence="6 7">
    <name type="scientific">Knoellia locipacati</name>
    <dbReference type="NCBI Taxonomy" id="882824"/>
    <lineage>
        <taxon>Bacteria</taxon>
        <taxon>Bacillati</taxon>
        <taxon>Actinomycetota</taxon>
        <taxon>Actinomycetes</taxon>
        <taxon>Micrococcales</taxon>
        <taxon>Intrasporangiaceae</taxon>
        <taxon>Knoellia</taxon>
    </lineage>
</organism>
<evidence type="ECO:0000256" key="1">
    <source>
        <dbReference type="ARBA" id="ARBA00007553"/>
    </source>
</evidence>
<feature type="region of interest" description="Disordered" evidence="3">
    <location>
        <begin position="28"/>
        <end position="52"/>
    </location>
</feature>
<dbReference type="GO" id="GO:0009253">
    <property type="term" value="P:peptidoglycan catabolic process"/>
    <property type="evidence" value="ECO:0007669"/>
    <property type="project" value="InterPro"/>
</dbReference>
<dbReference type="GO" id="GO:0008745">
    <property type="term" value="F:N-acetylmuramoyl-L-alanine amidase activity"/>
    <property type="evidence" value="ECO:0007669"/>
    <property type="project" value="InterPro"/>
</dbReference>
<feature type="compositionally biased region" description="Polar residues" evidence="3">
    <location>
        <begin position="186"/>
        <end position="196"/>
    </location>
</feature>
<evidence type="ECO:0000259" key="5">
    <source>
        <dbReference type="SMART" id="SM00701"/>
    </source>
</evidence>
<evidence type="ECO:0000313" key="7">
    <source>
        <dbReference type="Proteomes" id="UP000321793"/>
    </source>
</evidence>
<dbReference type="Pfam" id="PF01510">
    <property type="entry name" value="Amidase_2"/>
    <property type="match status" value="1"/>
</dbReference>
<dbReference type="SMART" id="SM00701">
    <property type="entry name" value="PGRP"/>
    <property type="match status" value="1"/>
</dbReference>
<dbReference type="Gene3D" id="2.130.10.130">
    <property type="entry name" value="Integrin alpha, N-terminal"/>
    <property type="match status" value="1"/>
</dbReference>
<dbReference type="SUPFAM" id="SSF69318">
    <property type="entry name" value="Integrin alpha N-terminal domain"/>
    <property type="match status" value="1"/>
</dbReference>
<feature type="domain" description="Peptidoglycan recognition protein family" evidence="5">
    <location>
        <begin position="204"/>
        <end position="353"/>
    </location>
</feature>
<keyword evidence="2 4" id="KW-0732">Signal</keyword>
<dbReference type="RefSeq" id="WP_147061839.1">
    <property type="nucleotide sequence ID" value="NZ_BAABDN010000001.1"/>
</dbReference>
<evidence type="ECO:0000313" key="6">
    <source>
        <dbReference type="EMBL" id="GEQ12300.1"/>
    </source>
</evidence>
<dbReference type="AlphaFoldDB" id="A0A512SWG9"/>
<dbReference type="InterPro" id="IPR002502">
    <property type="entry name" value="Amidase_domain"/>
</dbReference>
<sequence length="650" mass="67463">MRPGIRAALTRVVALTLPAAVLYGVPAQASPTASPGGEAHRAAAFREPAPRAEQADLTGADRRVAQEHDVSPVVSSVTDPLPVRGVASAVGVSWSGKAPAGVLQWRFTSTSGETGEWAELPIEAHGPDAGSKEAEGARRASEPLLTTDPGSVELRLLGGRRGEAATVKATIDEVSAPSKAAPAGKGTTSARTTAAEQTALAGAPSIKTRADWGADESLRKSAPSYGAVKGEVVHHTVNANSYAANQVPSLIRAIYEYHVKNNGWNDIGYNFLIDRFGQTWEGRYGGTTKAVVGAHAPGVNSWTTSASTIGNFTSSGTAVPTAVTTAYKNLFAWKAQLHQLDPDWTVNLGGHTQRSISGHKDNTSTECPGAALYAKIPSITAATAAAVPNSPALTVRRDADNAGDNDVLVTTSDGRVSLVHAVDGQLSLPEASGIVAEGLDMVRVAGDWNGDGAVDVIARVKSTGALHLYAGDGTGGFRGPVQIGKGWNTMRIMTSVGDVTGDRVPDLIAATSIDSELRVYPGDGKGSFLRPKVIGYRWNGIRSLVGIGDWNRDGRPDVLGIMKTGEPIVYNNAGGGVLGNGPRLNFVAPEGATVSAIGDVTGDSGVDLVVRDAVGTVRVAASTANVAVIRWIDQSPETISTWRDVEPHEG</sequence>
<reference evidence="6 7" key="1">
    <citation type="submission" date="2019-07" db="EMBL/GenBank/DDBJ databases">
        <title>Whole genome shotgun sequence of Knoellia locipacati NBRC 109775.</title>
        <authorList>
            <person name="Hosoyama A."/>
            <person name="Uohara A."/>
            <person name="Ohji S."/>
            <person name="Ichikawa N."/>
        </authorList>
    </citation>
    <scope>NUCLEOTIDE SEQUENCE [LARGE SCALE GENOMIC DNA]</scope>
    <source>
        <strain evidence="6 7">NBRC 109775</strain>
    </source>
</reference>
<evidence type="ECO:0000256" key="2">
    <source>
        <dbReference type="ARBA" id="ARBA00022729"/>
    </source>
</evidence>
<evidence type="ECO:0000256" key="3">
    <source>
        <dbReference type="SAM" id="MobiDB-lite"/>
    </source>
</evidence>
<keyword evidence="7" id="KW-1185">Reference proteome</keyword>
<proteinExistence type="inferred from homology"/>
<dbReference type="InterPro" id="IPR013517">
    <property type="entry name" value="FG-GAP"/>
</dbReference>
<protein>
    <recommendedName>
        <fullName evidence="5">Peptidoglycan recognition protein family domain-containing protein</fullName>
    </recommendedName>
</protein>
<name>A0A512SWG9_9MICO</name>
<accession>A0A512SWG9</accession>
<dbReference type="SUPFAM" id="SSF55846">
    <property type="entry name" value="N-acetylmuramoyl-L-alanine amidase-like"/>
    <property type="match status" value="1"/>
</dbReference>
<dbReference type="Pfam" id="PF13517">
    <property type="entry name" value="FG-GAP_3"/>
    <property type="match status" value="1"/>
</dbReference>
<dbReference type="EMBL" id="BKBA01000003">
    <property type="protein sequence ID" value="GEQ12300.1"/>
    <property type="molecule type" value="Genomic_DNA"/>
</dbReference>
<feature type="chain" id="PRO_5021798913" description="Peptidoglycan recognition protein family domain-containing protein" evidence="4">
    <location>
        <begin position="30"/>
        <end position="650"/>
    </location>
</feature>
<dbReference type="OrthoDB" id="514320at2"/>
<dbReference type="InterPro" id="IPR006619">
    <property type="entry name" value="PGRP_domain_met/bac"/>
</dbReference>
<dbReference type="PANTHER" id="PTHR11022:SF41">
    <property type="entry name" value="PEPTIDOGLYCAN-RECOGNITION PROTEIN LC-RELATED"/>
    <property type="match status" value="1"/>
</dbReference>
<feature type="compositionally biased region" description="Basic and acidic residues" evidence="3">
    <location>
        <begin position="130"/>
        <end position="141"/>
    </location>
</feature>